<dbReference type="AlphaFoldDB" id="A0AA35QSF2"/>
<dbReference type="EMBL" id="CASHTH010000060">
    <property type="protein sequence ID" value="CAI7990237.1"/>
    <property type="molecule type" value="Genomic_DNA"/>
</dbReference>
<comment type="caution">
    <text evidence="1">The sequence shown here is derived from an EMBL/GenBank/DDBJ whole genome shotgun (WGS) entry which is preliminary data.</text>
</comment>
<keyword evidence="2" id="KW-1185">Reference proteome</keyword>
<reference evidence="1" key="1">
    <citation type="submission" date="2023-03" db="EMBL/GenBank/DDBJ databases">
        <authorList>
            <person name="Steffen K."/>
            <person name="Cardenas P."/>
        </authorList>
    </citation>
    <scope>NUCLEOTIDE SEQUENCE</scope>
</reference>
<evidence type="ECO:0008006" key="3">
    <source>
        <dbReference type="Google" id="ProtNLM"/>
    </source>
</evidence>
<gene>
    <name evidence="1" type="ORF">GBAR_LOCUS442</name>
</gene>
<dbReference type="Proteomes" id="UP001174909">
    <property type="component" value="Unassembled WGS sequence"/>
</dbReference>
<organism evidence="1 2">
    <name type="scientific">Geodia barretti</name>
    <name type="common">Barrett's horny sponge</name>
    <dbReference type="NCBI Taxonomy" id="519541"/>
    <lineage>
        <taxon>Eukaryota</taxon>
        <taxon>Metazoa</taxon>
        <taxon>Porifera</taxon>
        <taxon>Demospongiae</taxon>
        <taxon>Heteroscleromorpha</taxon>
        <taxon>Tetractinellida</taxon>
        <taxon>Astrophorina</taxon>
        <taxon>Geodiidae</taxon>
        <taxon>Geodia</taxon>
    </lineage>
</organism>
<evidence type="ECO:0000313" key="2">
    <source>
        <dbReference type="Proteomes" id="UP001174909"/>
    </source>
</evidence>
<protein>
    <recommendedName>
        <fullName evidence="3">CARD domain-containing protein</fullName>
    </recommendedName>
</protein>
<sequence length="149" mass="16878">MKGRARRVLLADLAKIKESKFDPVWLAEELFAAGIVGEEERVAAKDETVSKEHRRDELLDLVMGNGGESVFQTFVNIFSSKRHMHWLAMDLKDEFLRQGGVWMKEEPVRISDDIPANRSECEGEPGRLKVEAVKVESSYHALLGVKINL</sequence>
<name>A0AA35QSF2_GEOBA</name>
<proteinExistence type="predicted"/>
<accession>A0AA35QSF2</accession>
<evidence type="ECO:0000313" key="1">
    <source>
        <dbReference type="EMBL" id="CAI7990237.1"/>
    </source>
</evidence>